<accession>A0A8T1ADI9</accession>
<dbReference type="Gene3D" id="3.30.420.10">
    <property type="entry name" value="Ribonuclease H-like superfamily/Ribonuclease H"/>
    <property type="match status" value="1"/>
</dbReference>
<evidence type="ECO:0000256" key="1">
    <source>
        <dbReference type="SAM" id="MobiDB-lite"/>
    </source>
</evidence>
<dbReference type="Proteomes" id="UP000774804">
    <property type="component" value="Unassembled WGS sequence"/>
</dbReference>
<feature type="domain" description="3'-5' exonuclease" evidence="2">
    <location>
        <begin position="33"/>
        <end position="210"/>
    </location>
</feature>
<dbReference type="InterPro" id="IPR052408">
    <property type="entry name" value="Exonuclease_MUT-7-like"/>
</dbReference>
<gene>
    <name evidence="3" type="ORF">PC115_g23807</name>
    <name evidence="4" type="ORF">PC118_g23923</name>
</gene>
<sequence length="489" mass="55006">MVSMKVRLTGLINQSPQYVIDQSRVPIYFVASKKDWNYCASGLLKAQVMGFDTETRPIWSKHQRRNPSALLQIAVRDASHKEEVFILDLLHLSAKVYNTTLTSVFLSKAIVKLGQSFYQDLQELAQSYPQASCFTVCKGVVEVNDLSISLAGAHNPLSLQKLVFFYLHRKLAKTQQMSNWARRPLSPSQLHYAAADGLVLIHLYDELLMRIQKQRSAKNYFRLSDVTNVLDVNLPPTPKCPLCFNVFETRDQLKKHRKLCTADVRALVICEVCEGKKLVTEKVMKYHVKRCGVDDGADEPVVVVKRKRSLSMDHKKSLAKTLPASSVLAPISKKRRLETPEQVKAAQDPNSITAEQESNKPLTKGQKKKERKRKAKALAALKAQLSADDGLSEKTAMSSSREQEEYRKRKMSMESSLLASDAMWSQISSDCESFTTATKRLSKVKDVQSKTGHCKVLNKSATGSAAARKRKQPLKSLRVGVVRIHSTFR</sequence>
<evidence type="ECO:0000313" key="5">
    <source>
        <dbReference type="Proteomes" id="UP000774804"/>
    </source>
</evidence>
<evidence type="ECO:0000313" key="4">
    <source>
        <dbReference type="EMBL" id="KAG2957634.1"/>
    </source>
</evidence>
<dbReference type="PANTHER" id="PTHR47765">
    <property type="entry name" value="3'-5' EXONUCLEASE DOMAIN-CONTAINING PROTEIN"/>
    <property type="match status" value="1"/>
</dbReference>
<comment type="caution">
    <text evidence="3">The sequence shown here is derived from an EMBL/GenBank/DDBJ whole genome shotgun (WGS) entry which is preliminary data.</text>
</comment>
<dbReference type="GO" id="GO:0003676">
    <property type="term" value="F:nucleic acid binding"/>
    <property type="evidence" value="ECO:0007669"/>
    <property type="project" value="InterPro"/>
</dbReference>
<evidence type="ECO:0000259" key="2">
    <source>
        <dbReference type="Pfam" id="PF01612"/>
    </source>
</evidence>
<protein>
    <recommendedName>
        <fullName evidence="2">3'-5' exonuclease domain-containing protein</fullName>
    </recommendedName>
</protein>
<dbReference type="Pfam" id="PF01612">
    <property type="entry name" value="DNA_pol_A_exo1"/>
    <property type="match status" value="1"/>
</dbReference>
<reference evidence="3" key="1">
    <citation type="submission" date="2018-10" db="EMBL/GenBank/DDBJ databases">
        <title>Effector identification in a new, highly contiguous assembly of the strawberry crown rot pathogen Phytophthora cactorum.</title>
        <authorList>
            <person name="Armitage A.D."/>
            <person name="Nellist C.F."/>
            <person name="Bates H."/>
            <person name="Vickerstaff R.J."/>
            <person name="Harrison R.J."/>
        </authorList>
    </citation>
    <scope>NUCLEOTIDE SEQUENCE</scope>
    <source>
        <strain evidence="3">4032</strain>
        <strain evidence="4">P415</strain>
    </source>
</reference>
<dbReference type="Proteomes" id="UP000697107">
    <property type="component" value="Unassembled WGS sequence"/>
</dbReference>
<dbReference type="SUPFAM" id="SSF53098">
    <property type="entry name" value="Ribonuclease H-like"/>
    <property type="match status" value="1"/>
</dbReference>
<proteinExistence type="predicted"/>
<organism evidence="3 5">
    <name type="scientific">Phytophthora cactorum</name>
    <dbReference type="NCBI Taxonomy" id="29920"/>
    <lineage>
        <taxon>Eukaryota</taxon>
        <taxon>Sar</taxon>
        <taxon>Stramenopiles</taxon>
        <taxon>Oomycota</taxon>
        <taxon>Peronosporomycetes</taxon>
        <taxon>Peronosporales</taxon>
        <taxon>Peronosporaceae</taxon>
        <taxon>Phytophthora</taxon>
    </lineage>
</organism>
<dbReference type="VEuPathDB" id="FungiDB:PC110_g15421"/>
<dbReference type="EMBL" id="RCMI01002576">
    <property type="protein sequence ID" value="KAG2875791.1"/>
    <property type="molecule type" value="Genomic_DNA"/>
</dbReference>
<feature type="compositionally biased region" description="Polar residues" evidence="1">
    <location>
        <begin position="348"/>
        <end position="361"/>
    </location>
</feature>
<dbReference type="AlphaFoldDB" id="A0A8T1ADI9"/>
<feature type="compositionally biased region" description="Basic residues" evidence="1">
    <location>
        <begin position="365"/>
        <end position="376"/>
    </location>
</feature>
<dbReference type="EMBL" id="RCML01002531">
    <property type="protein sequence ID" value="KAG2957634.1"/>
    <property type="molecule type" value="Genomic_DNA"/>
</dbReference>
<name>A0A8T1ADI9_9STRA</name>
<evidence type="ECO:0000313" key="3">
    <source>
        <dbReference type="EMBL" id="KAG2875791.1"/>
    </source>
</evidence>
<dbReference type="InterPro" id="IPR012337">
    <property type="entry name" value="RNaseH-like_sf"/>
</dbReference>
<dbReference type="InterPro" id="IPR002562">
    <property type="entry name" value="3'-5'_exonuclease_dom"/>
</dbReference>
<feature type="region of interest" description="Disordered" evidence="1">
    <location>
        <begin position="331"/>
        <end position="378"/>
    </location>
</feature>
<dbReference type="InterPro" id="IPR036397">
    <property type="entry name" value="RNaseH_sf"/>
</dbReference>
<dbReference type="GO" id="GO:0006139">
    <property type="term" value="P:nucleobase-containing compound metabolic process"/>
    <property type="evidence" value="ECO:0007669"/>
    <property type="project" value="InterPro"/>
</dbReference>
<dbReference type="GO" id="GO:0008408">
    <property type="term" value="F:3'-5' exonuclease activity"/>
    <property type="evidence" value="ECO:0007669"/>
    <property type="project" value="InterPro"/>
</dbReference>
<dbReference type="PANTHER" id="PTHR47765:SF2">
    <property type="entry name" value="EXONUCLEASE MUT-7 HOMOLOG"/>
    <property type="match status" value="1"/>
</dbReference>